<proteinExistence type="predicted"/>
<evidence type="ECO:0000313" key="3">
    <source>
        <dbReference type="Proteomes" id="UP000327013"/>
    </source>
</evidence>
<organism evidence="2 3">
    <name type="scientific">Carpinus fangiana</name>
    <dbReference type="NCBI Taxonomy" id="176857"/>
    <lineage>
        <taxon>Eukaryota</taxon>
        <taxon>Viridiplantae</taxon>
        <taxon>Streptophyta</taxon>
        <taxon>Embryophyta</taxon>
        <taxon>Tracheophyta</taxon>
        <taxon>Spermatophyta</taxon>
        <taxon>Magnoliopsida</taxon>
        <taxon>eudicotyledons</taxon>
        <taxon>Gunneridae</taxon>
        <taxon>Pentapetalae</taxon>
        <taxon>rosids</taxon>
        <taxon>fabids</taxon>
        <taxon>Fagales</taxon>
        <taxon>Betulaceae</taxon>
        <taxon>Carpinus</taxon>
    </lineage>
</organism>
<feature type="chain" id="PRO_5024326165" description="BTB domain-containing protein" evidence="1">
    <location>
        <begin position="20"/>
        <end position="384"/>
    </location>
</feature>
<keyword evidence="3" id="KW-1185">Reference proteome</keyword>
<protein>
    <recommendedName>
        <fullName evidence="4">BTB domain-containing protein</fullName>
    </recommendedName>
</protein>
<dbReference type="EMBL" id="CM017321">
    <property type="protein sequence ID" value="KAE7996624.1"/>
    <property type="molecule type" value="Genomic_DNA"/>
</dbReference>
<evidence type="ECO:0000313" key="2">
    <source>
        <dbReference type="EMBL" id="KAE7996624.1"/>
    </source>
</evidence>
<name>A0A5N6QE22_9ROSI</name>
<gene>
    <name evidence="2" type="ORF">FH972_001332</name>
</gene>
<feature type="signal peptide" evidence="1">
    <location>
        <begin position="1"/>
        <end position="19"/>
    </location>
</feature>
<dbReference type="AlphaFoldDB" id="A0A5N6QE22"/>
<dbReference type="Proteomes" id="UP000327013">
    <property type="component" value="Chromosome 1"/>
</dbReference>
<evidence type="ECO:0000256" key="1">
    <source>
        <dbReference type="SAM" id="SignalP"/>
    </source>
</evidence>
<keyword evidence="1" id="KW-0732">Signal</keyword>
<sequence length="384" mass="39657">MPLLFTLISELALLLVARGESETLIALLRAGPDLTLYIEDAGIFVINGHIHTICLIAISRDFFESVLPKPELSGDEDDFPERLPPGECLSSCLGGASFRMFITLSTIFVPIKTGLTLSLALEYIRLTAGTEPPLAWSMPLEVRPLEGEHDCRLGLPLELGSMEEDRELGSPGLPLVADSGLSGTDVLKFGGASSEKPGISEGFHGLDFTVGEVPRDGTGFLDVIRAGFETEEVDLVGGADTLGALDGVDGRRVGVAALDVDLDGGKVGLAVGVEDLAVDLDGVEDLAGAVGLAAGAVVLVAGTEGLVEGKVALDVGVEDLEGLDADVNVGRPVGVAGLDPGPPDDGGLRGPLEVFNPGEETACLDTKFVLVVGSSCGFANCNNN</sequence>
<evidence type="ECO:0008006" key="4">
    <source>
        <dbReference type="Google" id="ProtNLM"/>
    </source>
</evidence>
<reference evidence="2 3" key="1">
    <citation type="submission" date="2019-06" db="EMBL/GenBank/DDBJ databases">
        <title>A chromosomal-level reference genome of Carpinus fangiana (Coryloideae, Betulaceae).</title>
        <authorList>
            <person name="Yang X."/>
            <person name="Wang Z."/>
            <person name="Zhang L."/>
            <person name="Hao G."/>
            <person name="Liu J."/>
            <person name="Yang Y."/>
        </authorList>
    </citation>
    <scope>NUCLEOTIDE SEQUENCE [LARGE SCALE GENOMIC DNA]</scope>
    <source>
        <strain evidence="2">Cfa_2016G</strain>
        <tissue evidence="2">Leaf</tissue>
    </source>
</reference>
<dbReference type="OrthoDB" id="1545244at2759"/>
<accession>A0A5N6QE22</accession>